<dbReference type="EMBL" id="SRXU01000014">
    <property type="protein sequence ID" value="TGX37096.1"/>
    <property type="molecule type" value="Genomic_DNA"/>
</dbReference>
<keyword evidence="2" id="KW-1185">Reference proteome</keyword>
<accession>A0A4S1W9D3</accession>
<protein>
    <submittedName>
        <fullName evidence="1">Uncharacterized protein</fullName>
    </submittedName>
</protein>
<dbReference type="RefSeq" id="WP_135987504.1">
    <property type="nucleotide sequence ID" value="NZ_JAASQM010000001.1"/>
</dbReference>
<comment type="caution">
    <text evidence="1">The sequence shown here is derived from an EMBL/GenBank/DDBJ whole genome shotgun (WGS) entry which is preliminary data.</text>
</comment>
<sequence length="193" mass="21876">MATTQGKFGLLQRMHNGTGGYDFYKRMKLAAREVARGETPASSILSQLQSIKRDSERNHNVQMANHFVDWWIAQIGAVAEAERPTGRYKTPEMNFGVRLTPELAYNCGAVSYVTYLWATNLPKLTRQAAGAGLFMLRSELAKDKFRKVKFQILDLRQKRLYEEDCITNQSSSILQADIAQINAMWKDIIPKAA</sequence>
<gene>
    <name evidence="1" type="ORF">E5A74_20545</name>
</gene>
<name>A0A4S1W9D3_9SPHN</name>
<organism evidence="1 2">
    <name type="scientific">Sphingomonas naasensis</name>
    <dbReference type="NCBI Taxonomy" id="1344951"/>
    <lineage>
        <taxon>Bacteria</taxon>
        <taxon>Pseudomonadati</taxon>
        <taxon>Pseudomonadota</taxon>
        <taxon>Alphaproteobacteria</taxon>
        <taxon>Sphingomonadales</taxon>
        <taxon>Sphingomonadaceae</taxon>
        <taxon>Sphingomonas</taxon>
    </lineage>
</organism>
<dbReference type="Proteomes" id="UP000309848">
    <property type="component" value="Unassembled WGS sequence"/>
</dbReference>
<proteinExistence type="predicted"/>
<evidence type="ECO:0000313" key="1">
    <source>
        <dbReference type="EMBL" id="TGX37096.1"/>
    </source>
</evidence>
<dbReference type="AlphaFoldDB" id="A0A4S1W9D3"/>
<evidence type="ECO:0000313" key="2">
    <source>
        <dbReference type="Proteomes" id="UP000309848"/>
    </source>
</evidence>
<reference evidence="1 2" key="1">
    <citation type="submission" date="2019-04" db="EMBL/GenBank/DDBJ databases">
        <title>Sphingomonas psychrotolerans sp. nov., isolated from soil in the Tianshan Mountains, Xinjiang, China.</title>
        <authorList>
            <person name="Luo Y."/>
            <person name="Sheng H."/>
        </authorList>
    </citation>
    <scope>NUCLEOTIDE SEQUENCE [LARGE SCALE GENOMIC DNA]</scope>
    <source>
        <strain evidence="1 2">KIS18-15</strain>
    </source>
</reference>